<keyword evidence="2" id="KW-1185">Reference proteome</keyword>
<comment type="caution">
    <text evidence="1">The sequence shown here is derived from an EMBL/GenBank/DDBJ whole genome shotgun (WGS) entry which is preliminary data.</text>
</comment>
<accession>A0ABP9IFK9</accession>
<proteinExistence type="predicted"/>
<name>A0ABP9IFK9_9ACTN</name>
<dbReference type="EMBL" id="BAABHS010000063">
    <property type="protein sequence ID" value="GAA4996753.1"/>
    <property type="molecule type" value="Genomic_DNA"/>
</dbReference>
<organism evidence="1 2">
    <name type="scientific">Yinghuangia aomiensis</name>
    <dbReference type="NCBI Taxonomy" id="676205"/>
    <lineage>
        <taxon>Bacteria</taxon>
        <taxon>Bacillati</taxon>
        <taxon>Actinomycetota</taxon>
        <taxon>Actinomycetes</taxon>
        <taxon>Kitasatosporales</taxon>
        <taxon>Streptomycetaceae</taxon>
        <taxon>Yinghuangia</taxon>
    </lineage>
</organism>
<evidence type="ECO:0000313" key="1">
    <source>
        <dbReference type="EMBL" id="GAA4996753.1"/>
    </source>
</evidence>
<protein>
    <submittedName>
        <fullName evidence="1">Uncharacterized protein</fullName>
    </submittedName>
</protein>
<gene>
    <name evidence="1" type="ORF">GCM10023205_82510</name>
</gene>
<dbReference type="Proteomes" id="UP001500466">
    <property type="component" value="Unassembled WGS sequence"/>
</dbReference>
<evidence type="ECO:0000313" key="2">
    <source>
        <dbReference type="Proteomes" id="UP001500466"/>
    </source>
</evidence>
<reference evidence="2" key="1">
    <citation type="journal article" date="2019" name="Int. J. Syst. Evol. Microbiol.">
        <title>The Global Catalogue of Microorganisms (GCM) 10K type strain sequencing project: providing services to taxonomists for standard genome sequencing and annotation.</title>
        <authorList>
            <consortium name="The Broad Institute Genomics Platform"/>
            <consortium name="The Broad Institute Genome Sequencing Center for Infectious Disease"/>
            <person name="Wu L."/>
            <person name="Ma J."/>
        </authorList>
    </citation>
    <scope>NUCLEOTIDE SEQUENCE [LARGE SCALE GENOMIC DNA]</scope>
    <source>
        <strain evidence="2">JCM 17986</strain>
    </source>
</reference>
<sequence>MDRFLRLVKAVRERDPDGPRRGRPWWLPLDRRVLLVAVYPDAAAERLWIADGALVPVRDRTVAASSRNYRFSANAQVILDADTWLVVATGRPVPGNTADHHATTPPTGLLRQLFWHTAVHLFDSQACVRHGKSTYAVHFGRTRPSAT</sequence>